<feature type="non-terminal residue" evidence="5">
    <location>
        <position position="113"/>
    </location>
</feature>
<evidence type="ECO:0000313" key="5">
    <source>
        <dbReference type="EMBL" id="KAG0271276.1"/>
    </source>
</evidence>
<sequence length="113" mass="12784">MADNLLTLFCLVDGLPSSRAFEIEVSKTRTIAHLKDRIKTKQTPAFDDITVDQLNLWRVSIPIIDEDDNLPILLDNVANKDKKKLGPATRLSKVYPEDIPEETVHIIVQRPPP</sequence>
<evidence type="ECO:0000256" key="1">
    <source>
        <dbReference type="ARBA" id="ARBA00004340"/>
    </source>
</evidence>
<reference evidence="5 6" key="1">
    <citation type="journal article" date="2020" name="Fungal Divers.">
        <title>Resolving the Mortierellaceae phylogeny through synthesis of multi-gene phylogenetics and phylogenomics.</title>
        <authorList>
            <person name="Vandepol N."/>
            <person name="Liber J."/>
            <person name="Desiro A."/>
            <person name="Na H."/>
            <person name="Kennedy M."/>
            <person name="Barry K."/>
            <person name="Grigoriev I.V."/>
            <person name="Miller A.N."/>
            <person name="O'Donnell K."/>
            <person name="Stajich J.E."/>
            <person name="Bonito G."/>
        </authorList>
    </citation>
    <scope>NUCLEOTIDE SEQUENCE [LARGE SCALE GENOMIC DNA]</scope>
    <source>
        <strain evidence="5 6">AD045</strain>
    </source>
</reference>
<dbReference type="Proteomes" id="UP001194696">
    <property type="component" value="Unassembled WGS sequence"/>
</dbReference>
<gene>
    <name evidence="5" type="ORF">BGZ96_005894</name>
</gene>
<proteinExistence type="predicted"/>
<feature type="domain" description="Crinkler effector protein N-terminal" evidence="4">
    <location>
        <begin position="6"/>
        <end position="109"/>
    </location>
</feature>
<organism evidence="5 6">
    <name type="scientific">Linnemannia gamsii</name>
    <dbReference type="NCBI Taxonomy" id="64522"/>
    <lineage>
        <taxon>Eukaryota</taxon>
        <taxon>Fungi</taxon>
        <taxon>Fungi incertae sedis</taxon>
        <taxon>Mucoromycota</taxon>
        <taxon>Mortierellomycotina</taxon>
        <taxon>Mortierellomycetes</taxon>
        <taxon>Mortierellales</taxon>
        <taxon>Mortierellaceae</taxon>
        <taxon>Linnemannia</taxon>
    </lineage>
</organism>
<evidence type="ECO:0000256" key="2">
    <source>
        <dbReference type="ARBA" id="ARBA00004613"/>
    </source>
</evidence>
<comment type="caution">
    <text evidence="5">The sequence shown here is derived from an EMBL/GenBank/DDBJ whole genome shotgun (WGS) entry which is preliminary data.</text>
</comment>
<keyword evidence="3" id="KW-0964">Secreted</keyword>
<comment type="subcellular location">
    <subcellularLocation>
        <location evidence="1">Host cell</location>
    </subcellularLocation>
    <subcellularLocation>
        <location evidence="2">Secreted</location>
    </subcellularLocation>
</comment>
<name>A0ABQ7JH25_9FUNG</name>
<dbReference type="Pfam" id="PF20147">
    <property type="entry name" value="Crinkler"/>
    <property type="match status" value="1"/>
</dbReference>
<protein>
    <recommendedName>
        <fullName evidence="4">Crinkler effector protein N-terminal domain-containing protein</fullName>
    </recommendedName>
</protein>
<accession>A0ABQ7JH25</accession>
<dbReference type="InterPro" id="IPR045379">
    <property type="entry name" value="Crinkler_N"/>
</dbReference>
<evidence type="ECO:0000256" key="3">
    <source>
        <dbReference type="ARBA" id="ARBA00022525"/>
    </source>
</evidence>
<keyword evidence="6" id="KW-1185">Reference proteome</keyword>
<evidence type="ECO:0000313" key="6">
    <source>
        <dbReference type="Proteomes" id="UP001194696"/>
    </source>
</evidence>
<evidence type="ECO:0000259" key="4">
    <source>
        <dbReference type="Pfam" id="PF20147"/>
    </source>
</evidence>
<dbReference type="EMBL" id="JAAAIM010002809">
    <property type="protein sequence ID" value="KAG0271276.1"/>
    <property type="molecule type" value="Genomic_DNA"/>
</dbReference>